<reference evidence="1" key="1">
    <citation type="submission" date="2018-11" db="EMBL/GenBank/DDBJ databases">
        <authorList>
            <consortium name="Pathogen Informatics"/>
        </authorList>
    </citation>
    <scope>NUCLEOTIDE SEQUENCE</scope>
</reference>
<proteinExistence type="predicted"/>
<evidence type="ECO:0000313" key="1">
    <source>
        <dbReference type="EMBL" id="VEL32771.1"/>
    </source>
</evidence>
<accession>A0A3S5AV23</accession>
<dbReference type="AlphaFoldDB" id="A0A3S5AV23"/>
<protein>
    <submittedName>
        <fullName evidence="1">Uncharacterized protein</fullName>
    </submittedName>
</protein>
<evidence type="ECO:0000313" key="2">
    <source>
        <dbReference type="Proteomes" id="UP000784294"/>
    </source>
</evidence>
<sequence>MQSNRRELVDSICLDVIGAIHVMLYIKLGTISVTALPEIAPKMPLDEAYVKASINLFADRHETSYVDVLQIFTIY</sequence>
<comment type="caution">
    <text evidence="1">The sequence shown here is derived from an EMBL/GenBank/DDBJ whole genome shotgun (WGS) entry which is preliminary data.</text>
</comment>
<name>A0A3S5AV23_9PLAT</name>
<keyword evidence="2" id="KW-1185">Reference proteome</keyword>
<gene>
    <name evidence="1" type="ORF">PXEA_LOCUS26211</name>
</gene>
<dbReference type="EMBL" id="CAAALY010244634">
    <property type="protein sequence ID" value="VEL32771.1"/>
    <property type="molecule type" value="Genomic_DNA"/>
</dbReference>
<dbReference type="Proteomes" id="UP000784294">
    <property type="component" value="Unassembled WGS sequence"/>
</dbReference>
<organism evidence="1 2">
    <name type="scientific">Protopolystoma xenopodis</name>
    <dbReference type="NCBI Taxonomy" id="117903"/>
    <lineage>
        <taxon>Eukaryota</taxon>
        <taxon>Metazoa</taxon>
        <taxon>Spiralia</taxon>
        <taxon>Lophotrochozoa</taxon>
        <taxon>Platyhelminthes</taxon>
        <taxon>Monogenea</taxon>
        <taxon>Polyopisthocotylea</taxon>
        <taxon>Polystomatidea</taxon>
        <taxon>Polystomatidae</taxon>
        <taxon>Protopolystoma</taxon>
    </lineage>
</organism>